<evidence type="ECO:0000313" key="3">
    <source>
        <dbReference type="Proteomes" id="UP000295781"/>
    </source>
</evidence>
<proteinExistence type="predicted"/>
<name>A0A4P2PY68_SORCE</name>
<dbReference type="RefSeq" id="WP_207213817.1">
    <property type="nucleotide sequence ID" value="NZ_CP012670.1"/>
</dbReference>
<dbReference type="EMBL" id="CP012670">
    <property type="protein sequence ID" value="AUX21779.1"/>
    <property type="molecule type" value="Genomic_DNA"/>
</dbReference>
<protein>
    <submittedName>
        <fullName evidence="2">Uncharacterized protein</fullName>
    </submittedName>
</protein>
<evidence type="ECO:0000256" key="1">
    <source>
        <dbReference type="SAM" id="MobiDB-lite"/>
    </source>
</evidence>
<evidence type="ECO:0000313" key="2">
    <source>
        <dbReference type="EMBL" id="AUX21779.1"/>
    </source>
</evidence>
<organism evidence="2 3">
    <name type="scientific">Sorangium cellulosum</name>
    <name type="common">Polyangium cellulosum</name>
    <dbReference type="NCBI Taxonomy" id="56"/>
    <lineage>
        <taxon>Bacteria</taxon>
        <taxon>Pseudomonadati</taxon>
        <taxon>Myxococcota</taxon>
        <taxon>Polyangia</taxon>
        <taxon>Polyangiales</taxon>
        <taxon>Polyangiaceae</taxon>
        <taxon>Sorangium</taxon>
    </lineage>
</organism>
<feature type="region of interest" description="Disordered" evidence="1">
    <location>
        <begin position="221"/>
        <end position="257"/>
    </location>
</feature>
<reference evidence="2 3" key="1">
    <citation type="submission" date="2015-09" db="EMBL/GenBank/DDBJ databases">
        <title>Sorangium comparison.</title>
        <authorList>
            <person name="Zaburannyi N."/>
            <person name="Bunk B."/>
            <person name="Overmann J."/>
            <person name="Mueller R."/>
        </authorList>
    </citation>
    <scope>NUCLEOTIDE SEQUENCE [LARGE SCALE GENOMIC DNA]</scope>
    <source>
        <strain evidence="2 3">So ceGT47</strain>
    </source>
</reference>
<sequence>MSDAHIYQRDIEAFGRFTVSRIQELVLPIDADFRQALRAMAARLDAATEAVLEEARKAAAARATPPASGRARRGKADPVAAGRDVMRRLVQQAGARPSGAALTRDLLRQKTLATVLRRRPAELAATMTHALDVIEQHGRRLPDHEAWAAEVRRSRDAVAPLAKSVRARRLARRTPTPEMQAARAAWLEVYGAAKLLVRCVLRLHGKLSLMPQIFDDLAAEVRAPTDPAAPTPPSSTPQAGGRRDRRGARGGAMSARG</sequence>
<dbReference type="AlphaFoldDB" id="A0A4P2PY68"/>
<feature type="region of interest" description="Disordered" evidence="1">
    <location>
        <begin position="59"/>
        <end position="78"/>
    </location>
</feature>
<dbReference type="Proteomes" id="UP000295781">
    <property type="component" value="Chromosome"/>
</dbReference>
<gene>
    <name evidence="2" type="ORF">SOCEGT47_022670</name>
</gene>
<accession>A0A4P2PY68</accession>
<feature type="compositionally biased region" description="Low complexity" evidence="1">
    <location>
        <begin position="59"/>
        <end position="69"/>
    </location>
</feature>